<evidence type="ECO:0000256" key="3">
    <source>
        <dbReference type="ARBA" id="ARBA00023004"/>
    </source>
</evidence>
<evidence type="ECO:0000313" key="7">
    <source>
        <dbReference type="Proteomes" id="UP000055590"/>
    </source>
</evidence>
<dbReference type="InterPro" id="IPR004843">
    <property type="entry name" value="Calcineurin-like_PHP"/>
</dbReference>
<dbReference type="Pfam" id="PF00149">
    <property type="entry name" value="Metallophos"/>
    <property type="match status" value="1"/>
</dbReference>
<evidence type="ECO:0000256" key="1">
    <source>
        <dbReference type="ARBA" id="ARBA00022723"/>
    </source>
</evidence>
<dbReference type="GO" id="GO:0016787">
    <property type="term" value="F:hydrolase activity"/>
    <property type="evidence" value="ECO:0007669"/>
    <property type="project" value="UniProtKB-KW"/>
</dbReference>
<comment type="similarity">
    <text evidence="4">Belongs to the cyclic nucleotide phosphodiesterase class-III family.</text>
</comment>
<dbReference type="Gene3D" id="3.60.21.10">
    <property type="match status" value="1"/>
</dbReference>
<gene>
    <name evidence="6" type="ORF">AKJ08_1434</name>
</gene>
<proteinExistence type="inferred from homology"/>
<dbReference type="AlphaFoldDB" id="A0A0K1PC18"/>
<dbReference type="STRING" id="1391653.AKJ08_1434"/>
<dbReference type="EMBL" id="CP012332">
    <property type="protein sequence ID" value="AKU91047.1"/>
    <property type="molecule type" value="Genomic_DNA"/>
</dbReference>
<dbReference type="SUPFAM" id="SSF56300">
    <property type="entry name" value="Metallo-dependent phosphatases"/>
    <property type="match status" value="1"/>
</dbReference>
<keyword evidence="1" id="KW-0479">Metal-binding</keyword>
<evidence type="ECO:0000313" key="6">
    <source>
        <dbReference type="EMBL" id="AKU91047.1"/>
    </source>
</evidence>
<accession>A0A0K1PC18</accession>
<dbReference type="OrthoDB" id="9794568at2"/>
<feature type="domain" description="Calcineurin-like phosphoesterase" evidence="5">
    <location>
        <begin position="1"/>
        <end position="225"/>
    </location>
</feature>
<dbReference type="PANTHER" id="PTHR42988">
    <property type="entry name" value="PHOSPHOHYDROLASE"/>
    <property type="match status" value="1"/>
</dbReference>
<dbReference type="InterPro" id="IPR050884">
    <property type="entry name" value="CNP_phosphodiesterase-III"/>
</dbReference>
<name>A0A0K1PC18_9BACT</name>
<evidence type="ECO:0000256" key="4">
    <source>
        <dbReference type="ARBA" id="ARBA00025742"/>
    </source>
</evidence>
<keyword evidence="2" id="KW-0378">Hydrolase</keyword>
<protein>
    <submittedName>
        <fullName evidence="6">Metallophosphoesterase</fullName>
    </submittedName>
</protein>
<keyword evidence="3" id="KW-0408">Iron</keyword>
<keyword evidence="7" id="KW-1185">Reference proteome</keyword>
<organism evidence="6 7">
    <name type="scientific">Vulgatibacter incomptus</name>
    <dbReference type="NCBI Taxonomy" id="1391653"/>
    <lineage>
        <taxon>Bacteria</taxon>
        <taxon>Pseudomonadati</taxon>
        <taxon>Myxococcota</taxon>
        <taxon>Myxococcia</taxon>
        <taxon>Myxococcales</taxon>
        <taxon>Cystobacterineae</taxon>
        <taxon>Vulgatibacteraceae</taxon>
        <taxon>Vulgatibacter</taxon>
    </lineage>
</organism>
<evidence type="ECO:0000259" key="5">
    <source>
        <dbReference type="Pfam" id="PF00149"/>
    </source>
</evidence>
<dbReference type="RefSeq" id="WP_050725418.1">
    <property type="nucleotide sequence ID" value="NZ_CP012332.1"/>
</dbReference>
<dbReference type="Proteomes" id="UP000055590">
    <property type="component" value="Chromosome"/>
</dbReference>
<dbReference type="PANTHER" id="PTHR42988:SF2">
    <property type="entry name" value="CYCLIC NUCLEOTIDE PHOSPHODIESTERASE CBUA0032-RELATED"/>
    <property type="match status" value="1"/>
</dbReference>
<dbReference type="GO" id="GO:0046872">
    <property type="term" value="F:metal ion binding"/>
    <property type="evidence" value="ECO:0007669"/>
    <property type="project" value="UniProtKB-KW"/>
</dbReference>
<evidence type="ECO:0000256" key="2">
    <source>
        <dbReference type="ARBA" id="ARBA00022801"/>
    </source>
</evidence>
<reference evidence="6 7" key="1">
    <citation type="submission" date="2015-08" db="EMBL/GenBank/DDBJ databases">
        <authorList>
            <person name="Babu N.S."/>
            <person name="Beckwith C.J."/>
            <person name="Beseler K.G."/>
            <person name="Brison A."/>
            <person name="Carone J.V."/>
            <person name="Caskin T.P."/>
            <person name="Diamond M."/>
            <person name="Durham M.E."/>
            <person name="Foxe J.M."/>
            <person name="Go M."/>
            <person name="Henderson B.A."/>
            <person name="Jones I.B."/>
            <person name="McGettigan J.A."/>
            <person name="Micheletti S.J."/>
            <person name="Nasrallah M.E."/>
            <person name="Ortiz D."/>
            <person name="Piller C.R."/>
            <person name="Privatt S.R."/>
            <person name="Schneider S.L."/>
            <person name="Sharp S."/>
            <person name="Smith T.C."/>
            <person name="Stanton J.D."/>
            <person name="Ullery H.E."/>
            <person name="Wilson R.J."/>
            <person name="Serrano M.G."/>
            <person name="Buck G."/>
            <person name="Lee V."/>
            <person name="Wang Y."/>
            <person name="Carvalho R."/>
            <person name="Voegtly L."/>
            <person name="Shi R."/>
            <person name="Duckworth R."/>
            <person name="Johnson A."/>
            <person name="Loviza R."/>
            <person name="Walstead R."/>
            <person name="Shah Z."/>
            <person name="Kiflezghi M."/>
            <person name="Wade K."/>
            <person name="Ball S.L."/>
            <person name="Bradley K.W."/>
            <person name="Asai D.J."/>
            <person name="Bowman C.A."/>
            <person name="Russell D.A."/>
            <person name="Pope W.H."/>
            <person name="Jacobs-Sera D."/>
            <person name="Hendrix R.W."/>
            <person name="Hatfull G.F."/>
        </authorList>
    </citation>
    <scope>NUCLEOTIDE SEQUENCE [LARGE SCALE GENOMIC DNA]</scope>
    <source>
        <strain evidence="6 7">DSM 27710</strain>
    </source>
</reference>
<sequence>MKIAHLTDIHVADENDYGEPHEAHWRAKIHKHSERLLERLLADMAEQKPDHVVLTGDLTLTSKKEEFERARAYLDAGIPGIRVSALPGNHDRWRAEAMSGRWFEQSFGDRVSCDLGGDGFPYCHLAGDVAFVGLDSSPYDASSDPSDVKGRVSEVQLRAFERLGKDPRISSRFVVVLLHHHLRLSAEDASAEDPKDPTPLENAPEVEEALARIPVGVVLHGHRHKQMRLDLAVGGRQVPILCPGSATRVDERPDRTSRYGVYTVEAKALREVRTRAYVPSSDRFEWI</sequence>
<dbReference type="KEGG" id="vin:AKJ08_1434"/>
<dbReference type="InterPro" id="IPR029052">
    <property type="entry name" value="Metallo-depent_PP-like"/>
</dbReference>